<reference evidence="1 2" key="1">
    <citation type="journal article" date="2023" name="ACS Omega">
        <title>Identification of the Neoaspergillic Acid Biosynthesis Gene Cluster by Establishing an In Vitro CRISPR-Ribonucleoprotein Genetic System in Aspergillus melleus.</title>
        <authorList>
            <person name="Yuan B."/>
            <person name="Grau M.F."/>
            <person name="Murata R.M."/>
            <person name="Torok T."/>
            <person name="Venkateswaran K."/>
            <person name="Stajich J.E."/>
            <person name="Wang C.C.C."/>
        </authorList>
    </citation>
    <scope>NUCLEOTIDE SEQUENCE [LARGE SCALE GENOMIC DNA]</scope>
    <source>
        <strain evidence="1 2">IMV 1140</strain>
    </source>
</reference>
<dbReference type="EMBL" id="JAOPJF010000044">
    <property type="protein sequence ID" value="KAK1143019.1"/>
    <property type="molecule type" value="Genomic_DNA"/>
</dbReference>
<dbReference type="Proteomes" id="UP001177260">
    <property type="component" value="Unassembled WGS sequence"/>
</dbReference>
<evidence type="ECO:0000313" key="2">
    <source>
        <dbReference type="Proteomes" id="UP001177260"/>
    </source>
</evidence>
<name>A0ACC3AYN3_9EURO</name>
<proteinExistence type="predicted"/>
<organism evidence="1 2">
    <name type="scientific">Aspergillus melleus</name>
    <dbReference type="NCBI Taxonomy" id="138277"/>
    <lineage>
        <taxon>Eukaryota</taxon>
        <taxon>Fungi</taxon>
        <taxon>Dikarya</taxon>
        <taxon>Ascomycota</taxon>
        <taxon>Pezizomycotina</taxon>
        <taxon>Eurotiomycetes</taxon>
        <taxon>Eurotiomycetidae</taxon>
        <taxon>Eurotiales</taxon>
        <taxon>Aspergillaceae</taxon>
        <taxon>Aspergillus</taxon>
        <taxon>Aspergillus subgen. Circumdati</taxon>
    </lineage>
</organism>
<keyword evidence="2" id="KW-1185">Reference proteome</keyword>
<gene>
    <name evidence="1" type="ORF">N8T08_007083</name>
</gene>
<accession>A0ACC3AYN3</accession>
<protein>
    <submittedName>
        <fullName evidence="1">Uncharacterized protein</fullName>
    </submittedName>
</protein>
<comment type="caution">
    <text evidence="1">The sequence shown here is derived from an EMBL/GenBank/DDBJ whole genome shotgun (WGS) entry which is preliminary data.</text>
</comment>
<evidence type="ECO:0000313" key="1">
    <source>
        <dbReference type="EMBL" id="KAK1143019.1"/>
    </source>
</evidence>
<sequence length="98" mass="10054">MKVFTILGAAAALLVAPVVAENNGAFHILPVEPSTPTPSPTGPPSSTPWPPGVPRPTGSYPPSSSSIPWPTPTPPSGGPPHGSPNFPIKRVHARQLRA</sequence>